<comment type="caution">
    <text evidence="2">The sequence shown here is derived from an EMBL/GenBank/DDBJ whole genome shotgun (WGS) entry which is preliminary data.</text>
</comment>
<keyword evidence="1" id="KW-0472">Membrane</keyword>
<evidence type="ECO:0000313" key="2">
    <source>
        <dbReference type="EMBL" id="NNM71801.1"/>
    </source>
</evidence>
<protein>
    <submittedName>
        <fullName evidence="2">Uncharacterized protein</fullName>
    </submittedName>
</protein>
<dbReference type="AlphaFoldDB" id="A0A849I381"/>
<dbReference type="EMBL" id="JABEPP010000002">
    <property type="protein sequence ID" value="NNM71801.1"/>
    <property type="molecule type" value="Genomic_DNA"/>
</dbReference>
<keyword evidence="1" id="KW-1133">Transmembrane helix</keyword>
<proteinExistence type="predicted"/>
<feature type="transmembrane region" description="Helical" evidence="1">
    <location>
        <begin position="12"/>
        <end position="34"/>
    </location>
</feature>
<sequence length="82" mass="8250">MLGGEEGGRRSVLLWTVKTAAAIAFLSFLASNWLAGPALDNGTLARLAAITAGGAADPTTTGSILRGGSATKLDPCAVPRRP</sequence>
<name>A0A849I381_9HYPH</name>
<accession>A0A849I381</accession>
<dbReference type="Proteomes" id="UP000564885">
    <property type="component" value="Unassembled WGS sequence"/>
</dbReference>
<evidence type="ECO:0000256" key="1">
    <source>
        <dbReference type="SAM" id="Phobius"/>
    </source>
</evidence>
<reference evidence="2 3" key="1">
    <citation type="submission" date="2020-04" db="EMBL/GenBank/DDBJ databases">
        <title>Enterovirga sp. isolate from soil.</title>
        <authorList>
            <person name="Chea S."/>
            <person name="Kim D.-U."/>
        </authorList>
    </citation>
    <scope>NUCLEOTIDE SEQUENCE [LARGE SCALE GENOMIC DNA]</scope>
    <source>
        <strain evidence="2 3">DB1703</strain>
    </source>
</reference>
<evidence type="ECO:0000313" key="3">
    <source>
        <dbReference type="Proteomes" id="UP000564885"/>
    </source>
</evidence>
<keyword evidence="1" id="KW-0812">Transmembrane</keyword>
<gene>
    <name evidence="2" type="ORF">HJG44_05230</name>
</gene>
<keyword evidence="3" id="KW-1185">Reference proteome</keyword>
<organism evidence="2 3">
    <name type="scientific">Enterovirga aerilata</name>
    <dbReference type="NCBI Taxonomy" id="2730920"/>
    <lineage>
        <taxon>Bacteria</taxon>
        <taxon>Pseudomonadati</taxon>
        <taxon>Pseudomonadota</taxon>
        <taxon>Alphaproteobacteria</taxon>
        <taxon>Hyphomicrobiales</taxon>
        <taxon>Methylobacteriaceae</taxon>
        <taxon>Enterovirga</taxon>
    </lineage>
</organism>
<dbReference type="RefSeq" id="WP_171217339.1">
    <property type="nucleotide sequence ID" value="NZ_JABEPP010000002.1"/>
</dbReference>